<feature type="chain" id="PRO_5010206752" description="DUF4377 domain-containing protein" evidence="1">
    <location>
        <begin position="22"/>
        <end position="300"/>
    </location>
</feature>
<dbReference type="GeneID" id="73802293"/>
<keyword evidence="1" id="KW-0732">Signal</keyword>
<evidence type="ECO:0000313" key="2">
    <source>
        <dbReference type="EMBL" id="OKY95951.1"/>
    </source>
</evidence>
<gene>
    <name evidence="2" type="ORF">BHV66_03090</name>
</gene>
<evidence type="ECO:0008006" key="4">
    <source>
        <dbReference type="Google" id="ProtNLM"/>
    </source>
</evidence>
<name>A0A1Q6FAQ2_9BACT</name>
<evidence type="ECO:0000256" key="1">
    <source>
        <dbReference type="SAM" id="SignalP"/>
    </source>
</evidence>
<dbReference type="PROSITE" id="PS51257">
    <property type="entry name" value="PROKAR_LIPOPROTEIN"/>
    <property type="match status" value="1"/>
</dbReference>
<organism evidence="2 3">
    <name type="scientific">Alistipes putredinis</name>
    <dbReference type="NCBI Taxonomy" id="28117"/>
    <lineage>
        <taxon>Bacteria</taxon>
        <taxon>Pseudomonadati</taxon>
        <taxon>Bacteroidota</taxon>
        <taxon>Bacteroidia</taxon>
        <taxon>Bacteroidales</taxon>
        <taxon>Rikenellaceae</taxon>
        <taxon>Alistipes</taxon>
    </lineage>
</organism>
<dbReference type="RefSeq" id="WP_004327734.1">
    <property type="nucleotide sequence ID" value="NZ_BAAFKT010000006.1"/>
</dbReference>
<dbReference type="AlphaFoldDB" id="A0A1Q6FAQ2"/>
<comment type="caution">
    <text evidence="2">The sequence shown here is derived from an EMBL/GenBank/DDBJ whole genome shotgun (WGS) entry which is preliminary data.</text>
</comment>
<reference evidence="2 3" key="1">
    <citation type="journal article" date="2016" name="Nat. Biotechnol.">
        <title>Measurement of bacterial replication rates in microbial communities.</title>
        <authorList>
            <person name="Brown C.T."/>
            <person name="Olm M.R."/>
            <person name="Thomas B.C."/>
            <person name="Banfield J.F."/>
        </authorList>
    </citation>
    <scope>NUCLEOTIDE SEQUENCE [LARGE SCALE GENOMIC DNA]</scope>
    <source>
        <strain evidence="2">CAG:67_53_122</strain>
    </source>
</reference>
<sequence length="300" mass="34033">MKRILLFITATLLLASGTSCSDDNTNFDPIGDELGIPYKDGHDVYGVEVWEETSVILTNYYSLIEEIIQEKTAKIQSIWWLSPAKEKCNVRWNCSAPIMGKTDHSSSYIINPDYNMNSSQITIDLTDVTDNFTVEAIVSIGNLSIRRFQTIPIVTNEIRCDAFYYTFGTPLMQLENNIDNENTLNSDILKATYYARTRPVNFLGFTNLPGQRLEKLYCTATIADPNPLHDLQYACKICLSPEEPEFELQSGSENVYRVLNPQQWEINGLLCTLENTTWQQLGASENTDDTEFACLTIKKL</sequence>
<accession>A0A1Q6FAQ2</accession>
<proteinExistence type="predicted"/>
<protein>
    <recommendedName>
        <fullName evidence="4">DUF4377 domain-containing protein</fullName>
    </recommendedName>
</protein>
<dbReference type="Proteomes" id="UP000187417">
    <property type="component" value="Unassembled WGS sequence"/>
</dbReference>
<dbReference type="EMBL" id="MNQH01000003">
    <property type="protein sequence ID" value="OKY95951.1"/>
    <property type="molecule type" value="Genomic_DNA"/>
</dbReference>
<evidence type="ECO:0000313" key="3">
    <source>
        <dbReference type="Proteomes" id="UP000187417"/>
    </source>
</evidence>
<feature type="signal peptide" evidence="1">
    <location>
        <begin position="1"/>
        <end position="21"/>
    </location>
</feature>